<evidence type="ECO:0000313" key="2">
    <source>
        <dbReference type="EMBL" id="MED6250286.1"/>
    </source>
</evidence>
<comment type="caution">
    <text evidence="2">The sequence shown here is derived from an EMBL/GenBank/DDBJ whole genome shotgun (WGS) entry which is preliminary data.</text>
</comment>
<name>A0ABU7BIK9_9TELE</name>
<proteinExistence type="predicted"/>
<reference evidence="2 3" key="1">
    <citation type="submission" date="2021-07" db="EMBL/GenBank/DDBJ databases">
        <authorList>
            <person name="Palmer J.M."/>
        </authorList>
    </citation>
    <scope>NUCLEOTIDE SEQUENCE [LARGE SCALE GENOMIC DNA]</scope>
    <source>
        <strain evidence="2 3">AT_MEX2019</strain>
        <tissue evidence="2">Muscle</tissue>
    </source>
</reference>
<feature type="region of interest" description="Disordered" evidence="1">
    <location>
        <begin position="1"/>
        <end position="107"/>
    </location>
</feature>
<dbReference type="EMBL" id="JAHUTI010056350">
    <property type="protein sequence ID" value="MED6250286.1"/>
    <property type="molecule type" value="Genomic_DNA"/>
</dbReference>
<organism evidence="2 3">
    <name type="scientific">Ataeniobius toweri</name>
    <dbReference type="NCBI Taxonomy" id="208326"/>
    <lineage>
        <taxon>Eukaryota</taxon>
        <taxon>Metazoa</taxon>
        <taxon>Chordata</taxon>
        <taxon>Craniata</taxon>
        <taxon>Vertebrata</taxon>
        <taxon>Euteleostomi</taxon>
        <taxon>Actinopterygii</taxon>
        <taxon>Neopterygii</taxon>
        <taxon>Teleostei</taxon>
        <taxon>Neoteleostei</taxon>
        <taxon>Acanthomorphata</taxon>
        <taxon>Ovalentaria</taxon>
        <taxon>Atherinomorphae</taxon>
        <taxon>Cyprinodontiformes</taxon>
        <taxon>Goodeidae</taxon>
        <taxon>Ataeniobius</taxon>
    </lineage>
</organism>
<evidence type="ECO:0000256" key="1">
    <source>
        <dbReference type="SAM" id="MobiDB-lite"/>
    </source>
</evidence>
<feature type="compositionally biased region" description="Polar residues" evidence="1">
    <location>
        <begin position="1"/>
        <end position="16"/>
    </location>
</feature>
<gene>
    <name evidence="2" type="ORF">ATANTOWER_028510</name>
</gene>
<dbReference type="Proteomes" id="UP001345963">
    <property type="component" value="Unassembled WGS sequence"/>
</dbReference>
<evidence type="ECO:0000313" key="3">
    <source>
        <dbReference type="Proteomes" id="UP001345963"/>
    </source>
</evidence>
<feature type="compositionally biased region" description="Polar residues" evidence="1">
    <location>
        <begin position="87"/>
        <end position="101"/>
    </location>
</feature>
<keyword evidence="3" id="KW-1185">Reference proteome</keyword>
<sequence length="118" mass="12879">MLAASCLNTPGASSPVNGEHLSHRSCSPTPCRKPNTNNTKKTQRTPTPTSPPPQRPPHDGPEDEEEAREAQKLLIKVGSQMKDRGTQARSSGPYPSQSTRTVDNDRLNLRYMKSGVNT</sequence>
<protein>
    <submittedName>
        <fullName evidence="2">Uncharacterized protein</fullName>
    </submittedName>
</protein>
<feature type="compositionally biased region" description="Low complexity" evidence="1">
    <location>
        <begin position="28"/>
        <end position="47"/>
    </location>
</feature>
<accession>A0ABU7BIK9</accession>